<protein>
    <submittedName>
        <fullName evidence="1">Uncharacterized protein</fullName>
    </submittedName>
</protein>
<organism evidence="1 2">
    <name type="scientific">Halonotius aquaticus</name>
    <dbReference type="NCBI Taxonomy" id="2216978"/>
    <lineage>
        <taxon>Archaea</taxon>
        <taxon>Methanobacteriati</taxon>
        <taxon>Methanobacteriota</taxon>
        <taxon>Stenosarchaea group</taxon>
        <taxon>Halobacteria</taxon>
        <taxon>Halobacteriales</taxon>
        <taxon>Haloferacaceae</taxon>
        <taxon>Halonotius</taxon>
    </lineage>
</organism>
<evidence type="ECO:0000313" key="1">
    <source>
        <dbReference type="EMBL" id="RJX43145.1"/>
    </source>
</evidence>
<evidence type="ECO:0000313" key="2">
    <source>
        <dbReference type="Proteomes" id="UP000276588"/>
    </source>
</evidence>
<keyword evidence="2" id="KW-1185">Reference proteome</keyword>
<sequence length="111" mass="12441">MSISDEELAAVLKTRHHTDKINTEMITPGDHIDPELVGDGMLLHDSTDDDGMQIGLIETNDGHLIRAHRPGDNFEFAADDVEPSEYDPMWIVDRMGDFSSVLSETETDEDR</sequence>
<dbReference type="AlphaFoldDB" id="A0A3A6PNI0"/>
<proteinExistence type="predicted"/>
<reference evidence="1 2" key="1">
    <citation type="submission" date="2018-06" db="EMBL/GenBank/DDBJ databases">
        <title>Halonotius sp. F13-13 a new haloarchaeeon isolated from a solar saltern from Isla Cristina, Huelva, Spain.</title>
        <authorList>
            <person name="Duran-Viseras A."/>
            <person name="Sanchez-Porro C."/>
            <person name="Ventosa A."/>
        </authorList>
    </citation>
    <scope>NUCLEOTIDE SEQUENCE [LARGE SCALE GENOMIC DNA]</scope>
    <source>
        <strain evidence="1 2">F13-13</strain>
    </source>
</reference>
<comment type="caution">
    <text evidence="1">The sequence shown here is derived from an EMBL/GenBank/DDBJ whole genome shotgun (WGS) entry which is preliminary data.</text>
</comment>
<name>A0A3A6PNI0_9EURY</name>
<dbReference type="EMBL" id="QKNY01000010">
    <property type="protein sequence ID" value="RJX43145.1"/>
    <property type="molecule type" value="Genomic_DNA"/>
</dbReference>
<accession>A0A3A6PNI0</accession>
<dbReference type="Proteomes" id="UP000276588">
    <property type="component" value="Unassembled WGS sequence"/>
</dbReference>
<gene>
    <name evidence="1" type="ORF">DM826_07515</name>
</gene>